<evidence type="ECO:0000313" key="1">
    <source>
        <dbReference type="EMBL" id="PAE08368.1"/>
    </source>
</evidence>
<gene>
    <name evidence="1" type="ORF">CHI12_06635</name>
</gene>
<dbReference type="InterPro" id="IPR016630">
    <property type="entry name" value="UCP015278"/>
</dbReference>
<evidence type="ECO:0008006" key="3">
    <source>
        <dbReference type="Google" id="ProtNLM"/>
    </source>
</evidence>
<evidence type="ECO:0000313" key="2">
    <source>
        <dbReference type="Proteomes" id="UP000216475"/>
    </source>
</evidence>
<accession>A0A268HES5</accession>
<comment type="caution">
    <text evidence="1">The sequence shown here is derived from an EMBL/GenBank/DDBJ whole genome shotgun (WGS) entry which is preliminary data.</text>
</comment>
<sequence length="176" mass="21197">MKIPVNFFKENNIRYDWRTIFTGFKMHILKSEDITNYAVEYLTIHPETENENIIQLAWGGHQLDSDSLLSNILQDYYNSDLNIENDEWHIEKRKWRFCILTLLKIKYQDNSEELLNIITEVYADFNYPEDMDSFINYLTPKDGYDPSKYSKEENVSRLISLFNEFLDKERHYLQGI</sequence>
<proteinExistence type="predicted"/>
<name>A0A268HES5_9BACI</name>
<reference evidence="1 2" key="1">
    <citation type="submission" date="2017-07" db="EMBL/GenBank/DDBJ databases">
        <title>Isolation and whole genome analysis of endospore-forming bacteria from heroin.</title>
        <authorList>
            <person name="Kalinowski J."/>
            <person name="Ahrens B."/>
            <person name="Al-Dilaimi A."/>
            <person name="Winkler A."/>
            <person name="Wibberg D."/>
            <person name="Schleenbecker U."/>
            <person name="Ruckert C."/>
            <person name="Wolfel R."/>
            <person name="Grass G."/>
        </authorList>
    </citation>
    <scope>NUCLEOTIDE SEQUENCE [LARGE SCALE GENOMIC DNA]</scope>
    <source>
        <strain evidence="1 2">7509</strain>
    </source>
</reference>
<dbReference type="AlphaFoldDB" id="A0A268HES5"/>
<dbReference type="RefSeq" id="WP_095269305.1">
    <property type="nucleotide sequence ID" value="NZ_NPBH01000020.1"/>
</dbReference>
<protein>
    <recommendedName>
        <fullName evidence="3">DUF2247 domain-containing protein</fullName>
    </recommendedName>
</protein>
<dbReference type="EMBL" id="NPBH01000020">
    <property type="protein sequence ID" value="PAE08368.1"/>
    <property type="molecule type" value="Genomic_DNA"/>
</dbReference>
<dbReference type="PIRSF" id="PIRSF015278">
    <property type="entry name" value="UCP015278"/>
    <property type="match status" value="1"/>
</dbReference>
<dbReference type="Proteomes" id="UP000216475">
    <property type="component" value="Unassembled WGS sequence"/>
</dbReference>
<organism evidence="1 2">
    <name type="scientific">Terribacillus saccharophilus</name>
    <dbReference type="NCBI Taxonomy" id="361277"/>
    <lineage>
        <taxon>Bacteria</taxon>
        <taxon>Bacillati</taxon>
        <taxon>Bacillota</taxon>
        <taxon>Bacilli</taxon>
        <taxon>Bacillales</taxon>
        <taxon>Bacillaceae</taxon>
        <taxon>Terribacillus</taxon>
    </lineage>
</organism>
<dbReference type="Pfam" id="PF10004">
    <property type="entry name" value="DUF2247"/>
    <property type="match status" value="1"/>
</dbReference>